<gene>
    <name evidence="2" type="ORF">CUN49_10790</name>
</gene>
<dbReference type="SMART" id="SM00933">
    <property type="entry name" value="NurA"/>
    <property type="match status" value="1"/>
</dbReference>
<organism evidence="2 3">
    <name type="scientific">Candidatus Thermofonsia Clade 1 bacterium</name>
    <dbReference type="NCBI Taxonomy" id="2364210"/>
    <lineage>
        <taxon>Bacteria</taxon>
        <taxon>Bacillati</taxon>
        <taxon>Chloroflexota</taxon>
        <taxon>Candidatus Thermofontia</taxon>
        <taxon>Candidatus Thermofonsia Clade 1</taxon>
    </lineage>
</organism>
<evidence type="ECO:0000259" key="1">
    <source>
        <dbReference type="SMART" id="SM00933"/>
    </source>
</evidence>
<sequence length="401" mass="44994">MALEFEKLEAQIVELGEVLAKRGSSAAEELRQVAQLLSQLDDLDAIWEQIRIARQNDAGFRGAAPFDEPINQPIPLPELPPRATLFAADGSQIYPEAHAPVTYWLTNIGVFIYHHGTDALPEAISQPRLFFRDDEVRLPDGQLLPNSVINARRTVYEMQFLAKIVTQRQESAPPLVAMCDGPLLHMPFGKEIPDAKQLEADYHEAFDFFMDAGAALLGYVDRPTSRFVLYTLHLMTLAPEEITASNLATLRLDGMTDADLYKPLLPYGARSGLLVQQSPLNKDYKDRFGAAHEIVFFYLNTAAPGQAPYLARVEIPQWVARDKALVNAVHALVYDQCQITDRYPYALARADEIAVVQLADKHALDERIAIELLRRGQLVEPSQKFSVKWTARQGRRQHKGV</sequence>
<reference evidence="2 3" key="1">
    <citation type="submission" date="2017-11" db="EMBL/GenBank/DDBJ databases">
        <title>Evolution of Phototrophy in the Chloroflexi Phylum Driven by Horizontal Gene Transfer.</title>
        <authorList>
            <person name="Ward L.M."/>
            <person name="Hemp J."/>
            <person name="Shih P.M."/>
            <person name="Mcglynn S.E."/>
            <person name="Fischer W."/>
        </authorList>
    </citation>
    <scope>NUCLEOTIDE SEQUENCE [LARGE SCALE GENOMIC DNA]</scope>
    <source>
        <strain evidence="2">JP3_13</strain>
    </source>
</reference>
<name>A0A2M8PD00_9CHLR</name>
<evidence type="ECO:0000313" key="2">
    <source>
        <dbReference type="EMBL" id="PJF35400.1"/>
    </source>
</evidence>
<dbReference type="EMBL" id="PGTM01000161">
    <property type="protein sequence ID" value="PJF35400.1"/>
    <property type="molecule type" value="Genomic_DNA"/>
</dbReference>
<dbReference type="Proteomes" id="UP000229681">
    <property type="component" value="Unassembled WGS sequence"/>
</dbReference>
<dbReference type="Pfam" id="PF09376">
    <property type="entry name" value="NurA"/>
    <property type="match status" value="1"/>
</dbReference>
<comment type="caution">
    <text evidence="2">The sequence shown here is derived from an EMBL/GenBank/DDBJ whole genome shotgun (WGS) entry which is preliminary data.</text>
</comment>
<protein>
    <recommendedName>
        <fullName evidence="1">NurA domain-containing protein</fullName>
    </recommendedName>
</protein>
<accession>A0A2M8PD00</accession>
<proteinExistence type="predicted"/>
<dbReference type="AlphaFoldDB" id="A0A2M8PD00"/>
<dbReference type="InterPro" id="IPR018977">
    <property type="entry name" value="NurA_domain"/>
</dbReference>
<feature type="domain" description="NurA" evidence="1">
    <location>
        <begin position="83"/>
        <end position="356"/>
    </location>
</feature>
<evidence type="ECO:0000313" key="3">
    <source>
        <dbReference type="Proteomes" id="UP000229681"/>
    </source>
</evidence>